<accession>A0ABS2L6H4</accession>
<dbReference type="EMBL" id="JAFBBU010000001">
    <property type="protein sequence ID" value="MBM7472506.1"/>
    <property type="molecule type" value="Genomic_DNA"/>
</dbReference>
<evidence type="ECO:0000313" key="3">
    <source>
        <dbReference type="Proteomes" id="UP000776164"/>
    </source>
</evidence>
<gene>
    <name evidence="2" type="ORF">JOE66_002140</name>
</gene>
<dbReference type="Proteomes" id="UP000776164">
    <property type="component" value="Unassembled WGS sequence"/>
</dbReference>
<dbReference type="PANTHER" id="PTHR43236">
    <property type="entry name" value="ANTITOXIN HIGA1"/>
    <property type="match status" value="1"/>
</dbReference>
<comment type="caution">
    <text evidence="2">The sequence shown here is derived from an EMBL/GenBank/DDBJ whole genome shotgun (WGS) entry which is preliminary data.</text>
</comment>
<dbReference type="PANTHER" id="PTHR43236:SF2">
    <property type="entry name" value="BLL0069 PROTEIN"/>
    <property type="match status" value="1"/>
</dbReference>
<evidence type="ECO:0000259" key="1">
    <source>
        <dbReference type="Pfam" id="PF06114"/>
    </source>
</evidence>
<dbReference type="InterPro" id="IPR010359">
    <property type="entry name" value="IrrE_HExxH"/>
</dbReference>
<organism evidence="2 3">
    <name type="scientific">Subtercola frigoramans</name>
    <dbReference type="NCBI Taxonomy" id="120298"/>
    <lineage>
        <taxon>Bacteria</taxon>
        <taxon>Bacillati</taxon>
        <taxon>Actinomycetota</taxon>
        <taxon>Actinomycetes</taxon>
        <taxon>Micrococcales</taxon>
        <taxon>Microbacteriaceae</taxon>
        <taxon>Subtercola</taxon>
    </lineage>
</organism>
<dbReference type="Pfam" id="PF06114">
    <property type="entry name" value="Peptidase_M78"/>
    <property type="match status" value="1"/>
</dbReference>
<reference evidence="2 3" key="1">
    <citation type="submission" date="2021-01" db="EMBL/GenBank/DDBJ databases">
        <title>Sequencing the genomes of 1000 actinobacteria strains.</title>
        <authorList>
            <person name="Klenk H.-P."/>
        </authorList>
    </citation>
    <scope>NUCLEOTIDE SEQUENCE [LARGE SCALE GENOMIC DNA]</scope>
    <source>
        <strain evidence="2 3">DSM 13057</strain>
    </source>
</reference>
<proteinExistence type="predicted"/>
<keyword evidence="3" id="KW-1185">Reference proteome</keyword>
<dbReference type="RefSeq" id="WP_205109311.1">
    <property type="nucleotide sequence ID" value="NZ_BAAAHT010000004.1"/>
</dbReference>
<protein>
    <submittedName>
        <fullName evidence="2">Zn-dependent peptidase ImmA (M78 family)</fullName>
    </submittedName>
</protein>
<name>A0ABS2L6H4_9MICO</name>
<sequence>MKRLRLLVPKQDHPLGWIASQRVAGNQAALLARLADRDNVDVVAYISSLRVIRIEFDEELPDSGMIFWDGKTDQWVIVIRSGESSARQRFSILHEFKHIVDRGSESRLYDPRYLQGHVQAEMAADHFAASAVMPAAKVRTAIKEGHQTLRSVAEYFDVSRDRTALRLSDLRLFTVISNVNPNPERRELK</sequence>
<evidence type="ECO:0000313" key="2">
    <source>
        <dbReference type="EMBL" id="MBM7472506.1"/>
    </source>
</evidence>
<dbReference type="InterPro" id="IPR052345">
    <property type="entry name" value="Rad_response_metalloprotease"/>
</dbReference>
<feature type="domain" description="IrrE N-terminal-like" evidence="1">
    <location>
        <begin position="64"/>
        <end position="168"/>
    </location>
</feature>
<dbReference type="Gene3D" id="1.10.10.2910">
    <property type="match status" value="1"/>
</dbReference>